<dbReference type="GO" id="GO:0006874">
    <property type="term" value="P:intracellular calcium ion homeostasis"/>
    <property type="evidence" value="ECO:0007669"/>
    <property type="project" value="TreeGrafter"/>
</dbReference>
<evidence type="ECO:0000256" key="4">
    <source>
        <dbReference type="ARBA" id="ARBA00023136"/>
    </source>
</evidence>
<feature type="transmembrane region" description="Helical" evidence="5">
    <location>
        <begin position="170"/>
        <end position="191"/>
    </location>
</feature>
<evidence type="ECO:0000256" key="1">
    <source>
        <dbReference type="ARBA" id="ARBA00004141"/>
    </source>
</evidence>
<gene>
    <name evidence="7" type="ORF">UT08_C0011G0057</name>
</gene>
<feature type="transmembrane region" description="Helical" evidence="5">
    <location>
        <begin position="197"/>
        <end position="217"/>
    </location>
</feature>
<dbReference type="GO" id="GO:0005262">
    <property type="term" value="F:calcium channel activity"/>
    <property type="evidence" value="ECO:0007669"/>
    <property type="project" value="TreeGrafter"/>
</dbReference>
<dbReference type="Proteomes" id="UP000034081">
    <property type="component" value="Unassembled WGS sequence"/>
</dbReference>
<dbReference type="EMBL" id="LBVL01000011">
    <property type="protein sequence ID" value="KKQ85039.1"/>
    <property type="molecule type" value="Genomic_DNA"/>
</dbReference>
<proteinExistence type="predicted"/>
<feature type="transmembrane region" description="Helical" evidence="5">
    <location>
        <begin position="6"/>
        <end position="23"/>
    </location>
</feature>
<comment type="subcellular location">
    <subcellularLocation>
        <location evidence="1">Membrane</location>
        <topology evidence="1">Multi-pass membrane protein</topology>
    </subcellularLocation>
</comment>
<organism evidence="7 8">
    <name type="scientific">Candidatus Woesebacteria bacterium GW2011_GWB1_38_8</name>
    <dbReference type="NCBI Taxonomy" id="1618570"/>
    <lineage>
        <taxon>Bacteria</taxon>
        <taxon>Candidatus Woeseibacteriota</taxon>
    </lineage>
</organism>
<feature type="domain" description="Sodium/calcium exchanger membrane region" evidence="6">
    <location>
        <begin position="173"/>
        <end position="310"/>
    </location>
</feature>
<keyword evidence="2 5" id="KW-0812">Transmembrane</keyword>
<dbReference type="InterPro" id="IPR044880">
    <property type="entry name" value="NCX_ion-bd_dom_sf"/>
</dbReference>
<evidence type="ECO:0000256" key="5">
    <source>
        <dbReference type="SAM" id="Phobius"/>
    </source>
</evidence>
<dbReference type="GO" id="GO:0008273">
    <property type="term" value="F:calcium, potassium:sodium antiporter activity"/>
    <property type="evidence" value="ECO:0007669"/>
    <property type="project" value="TreeGrafter"/>
</dbReference>
<feature type="transmembrane region" description="Helical" evidence="5">
    <location>
        <begin position="130"/>
        <end position="150"/>
    </location>
</feature>
<feature type="transmembrane region" description="Helical" evidence="5">
    <location>
        <begin position="103"/>
        <end position="118"/>
    </location>
</feature>
<evidence type="ECO:0000256" key="2">
    <source>
        <dbReference type="ARBA" id="ARBA00022692"/>
    </source>
</evidence>
<dbReference type="Gene3D" id="1.20.1420.30">
    <property type="entry name" value="NCX, central ion-binding region"/>
    <property type="match status" value="1"/>
</dbReference>
<feature type="transmembrane region" description="Helical" evidence="5">
    <location>
        <begin position="270"/>
        <end position="287"/>
    </location>
</feature>
<reference evidence="7 8" key="1">
    <citation type="journal article" date="2015" name="Nature">
        <title>rRNA introns, odd ribosomes, and small enigmatic genomes across a large radiation of phyla.</title>
        <authorList>
            <person name="Brown C.T."/>
            <person name="Hug L.A."/>
            <person name="Thomas B.C."/>
            <person name="Sharon I."/>
            <person name="Castelle C.J."/>
            <person name="Singh A."/>
            <person name="Wilkins M.J."/>
            <person name="Williams K.H."/>
            <person name="Banfield J.F."/>
        </authorList>
    </citation>
    <scope>NUCLEOTIDE SEQUENCE [LARGE SCALE GENOMIC DNA]</scope>
</reference>
<feature type="transmembrane region" description="Helical" evidence="5">
    <location>
        <begin position="238"/>
        <end position="258"/>
    </location>
</feature>
<dbReference type="PATRIC" id="fig|1618570.3.peg.1037"/>
<dbReference type="PANTHER" id="PTHR10846">
    <property type="entry name" value="SODIUM/POTASSIUM/CALCIUM EXCHANGER"/>
    <property type="match status" value="1"/>
</dbReference>
<feature type="domain" description="Sodium/calcium exchanger membrane region" evidence="6">
    <location>
        <begin position="5"/>
        <end position="126"/>
    </location>
</feature>
<evidence type="ECO:0000313" key="7">
    <source>
        <dbReference type="EMBL" id="KKQ85039.1"/>
    </source>
</evidence>
<keyword evidence="4 5" id="KW-0472">Membrane</keyword>
<keyword evidence="3 5" id="KW-1133">Transmembrane helix</keyword>
<dbReference type="Pfam" id="PF01699">
    <property type="entry name" value="Na_Ca_ex"/>
    <property type="match status" value="2"/>
</dbReference>
<feature type="transmembrane region" description="Helical" evidence="5">
    <location>
        <begin position="35"/>
        <end position="60"/>
    </location>
</feature>
<accession>A0A0G0NGK4</accession>
<dbReference type="GO" id="GO:0005886">
    <property type="term" value="C:plasma membrane"/>
    <property type="evidence" value="ECO:0007669"/>
    <property type="project" value="TreeGrafter"/>
</dbReference>
<dbReference type="STRING" id="1618570.UT08_C0011G0057"/>
<dbReference type="PANTHER" id="PTHR10846:SF8">
    <property type="entry name" value="INNER MEMBRANE PROTEIN YRBG"/>
    <property type="match status" value="1"/>
</dbReference>
<name>A0A0G0NGK4_9BACT</name>
<protein>
    <recommendedName>
        <fullName evidence="6">Sodium/calcium exchanger membrane region domain-containing protein</fullName>
    </recommendedName>
</protein>
<feature type="transmembrane region" description="Helical" evidence="5">
    <location>
        <begin position="294"/>
        <end position="310"/>
    </location>
</feature>
<feature type="transmembrane region" description="Helical" evidence="5">
    <location>
        <begin position="66"/>
        <end position="91"/>
    </location>
</feature>
<dbReference type="AlphaFoldDB" id="A0A0G0NGK4"/>
<evidence type="ECO:0000256" key="3">
    <source>
        <dbReference type="ARBA" id="ARBA00022989"/>
    </source>
</evidence>
<comment type="caution">
    <text evidence="7">The sequence shown here is derived from an EMBL/GenBank/DDBJ whole genome shotgun (WGS) entry which is preliminary data.</text>
</comment>
<evidence type="ECO:0000313" key="8">
    <source>
        <dbReference type="Proteomes" id="UP000034081"/>
    </source>
</evidence>
<sequence>MPEILIALTSGIVLLLFSTKTLIKLSEVLSKSFKLSPLIIGMTVVAIGTSLPELSVSAIASARQDYSLAVGNIIGSNIINILLVFSVGILIGKLRVGTTKTPRNALILLIITFAYTYLQRFNVLPKQTLGILYISGAFLLTFLEYQWALFGRTHEDNKKFKNEKSVKFTFGKIIMLLLSIIGVITGGYFIVTSTEKLSLITGISTGVLGLTLTAVATSLPELLTTIFSQEEHDEKMTIGNIIGSNIYNLLLIGGVINLFGNNNHVLQTNWLTLNIVTVFFVLIILVFKGKSVPKYIGAISLLFFFLYLFLETGKLG</sequence>
<evidence type="ECO:0000259" key="6">
    <source>
        <dbReference type="Pfam" id="PF01699"/>
    </source>
</evidence>
<dbReference type="InterPro" id="IPR004481">
    <property type="entry name" value="K/Na/Ca-exchanger"/>
</dbReference>
<dbReference type="InterPro" id="IPR004837">
    <property type="entry name" value="NaCa_Exmemb"/>
</dbReference>